<evidence type="ECO:0000313" key="3">
    <source>
        <dbReference type="Proteomes" id="UP000254554"/>
    </source>
</evidence>
<proteinExistence type="predicted"/>
<protein>
    <submittedName>
        <fullName evidence="2">Uncharacterized protein</fullName>
    </submittedName>
</protein>
<accession>A0A377GED4</accession>
<keyword evidence="3" id="KW-1185">Reference proteome</keyword>
<feature type="transmembrane region" description="Helical" evidence="1">
    <location>
        <begin position="177"/>
        <end position="207"/>
    </location>
</feature>
<dbReference type="GeneID" id="93294116"/>
<organism evidence="2 3">
    <name type="scientific">Fluoribacter dumoffii</name>
    <dbReference type="NCBI Taxonomy" id="463"/>
    <lineage>
        <taxon>Bacteria</taxon>
        <taxon>Pseudomonadati</taxon>
        <taxon>Pseudomonadota</taxon>
        <taxon>Gammaproteobacteria</taxon>
        <taxon>Legionellales</taxon>
        <taxon>Legionellaceae</taxon>
        <taxon>Fluoribacter</taxon>
    </lineage>
</organism>
<keyword evidence="1" id="KW-0812">Transmembrane</keyword>
<dbReference type="EMBL" id="UGGT01000001">
    <property type="protein sequence ID" value="STO23152.1"/>
    <property type="molecule type" value="Genomic_DNA"/>
</dbReference>
<name>A0A377GED4_9GAMM</name>
<gene>
    <name evidence="2" type="ORF">NCTC11370_03258</name>
</gene>
<feature type="transmembrane region" description="Helical" evidence="1">
    <location>
        <begin position="135"/>
        <end position="156"/>
    </location>
</feature>
<reference evidence="2 3" key="1">
    <citation type="submission" date="2018-06" db="EMBL/GenBank/DDBJ databases">
        <authorList>
            <consortium name="Pathogen Informatics"/>
            <person name="Doyle S."/>
        </authorList>
    </citation>
    <scope>NUCLEOTIDE SEQUENCE [LARGE SCALE GENOMIC DNA]</scope>
    <source>
        <strain evidence="2 3">NCTC11370</strain>
    </source>
</reference>
<dbReference type="Proteomes" id="UP000254554">
    <property type="component" value="Unassembled WGS sequence"/>
</dbReference>
<keyword evidence="1" id="KW-0472">Membrane</keyword>
<dbReference type="AlphaFoldDB" id="A0A377GED4"/>
<keyword evidence="1" id="KW-1133">Transmembrane helix</keyword>
<dbReference type="RefSeq" id="WP_019350355.1">
    <property type="nucleotide sequence ID" value="NZ_UGGT01000001.1"/>
</dbReference>
<dbReference type="OrthoDB" id="5654403at2"/>
<evidence type="ECO:0000256" key="1">
    <source>
        <dbReference type="SAM" id="Phobius"/>
    </source>
</evidence>
<dbReference type="STRING" id="1094715.GCA_000236165_03244"/>
<sequence length="235" mass="24543">MELKIERQPKVKLNREEKLSRDYEEEIYDGEYLVEDNSHSPARRGASEDDSIFDACLGTPEVKAHARRDIKAGANKAYEAMSRAVPGFFAPFGKKPLLKEMGLSTGKEIGLVGTAPITAPLVMALSAGLLTAVAAGAAITALGSLIFAAGAELHSLRKGKEAAKETASDALIVSAKAGIVAAFCILAAAAAALVAAIIAPIALAYFITRSGASAVSAISECNSSNAEERSYSRQM</sequence>
<evidence type="ECO:0000313" key="2">
    <source>
        <dbReference type="EMBL" id="STO23152.1"/>
    </source>
</evidence>